<keyword evidence="2" id="KW-1185">Reference proteome</keyword>
<dbReference type="STRING" id="53326.A0A016S0B1"/>
<organism evidence="1 2">
    <name type="scientific">Ancylostoma ceylanicum</name>
    <dbReference type="NCBI Taxonomy" id="53326"/>
    <lineage>
        <taxon>Eukaryota</taxon>
        <taxon>Metazoa</taxon>
        <taxon>Ecdysozoa</taxon>
        <taxon>Nematoda</taxon>
        <taxon>Chromadorea</taxon>
        <taxon>Rhabditida</taxon>
        <taxon>Rhabditina</taxon>
        <taxon>Rhabditomorpha</taxon>
        <taxon>Strongyloidea</taxon>
        <taxon>Ancylostomatidae</taxon>
        <taxon>Ancylostomatinae</taxon>
        <taxon>Ancylostoma</taxon>
    </lineage>
</organism>
<dbReference type="SUPFAM" id="SSF53254">
    <property type="entry name" value="Phosphoglycerate mutase-like"/>
    <property type="match status" value="1"/>
</dbReference>
<accession>A0A016S0B1</accession>
<dbReference type="Gene3D" id="3.40.50.1240">
    <property type="entry name" value="Phosphoglycerate mutase-like"/>
    <property type="match status" value="1"/>
</dbReference>
<name>A0A016S0B1_9BILA</name>
<comment type="caution">
    <text evidence="1">The sequence shown here is derived from an EMBL/GenBank/DDBJ whole genome shotgun (WGS) entry which is preliminary data.</text>
</comment>
<evidence type="ECO:0000313" key="2">
    <source>
        <dbReference type="Proteomes" id="UP000024635"/>
    </source>
</evidence>
<dbReference type="AlphaFoldDB" id="A0A016S0B1"/>
<dbReference type="EMBL" id="JARK01001665">
    <property type="protein sequence ID" value="EYB83797.1"/>
    <property type="molecule type" value="Genomic_DNA"/>
</dbReference>
<gene>
    <name evidence="1" type="primary">Acey_s0329.g2673</name>
    <name evidence="1" type="ORF">Y032_0329g2673</name>
</gene>
<dbReference type="OrthoDB" id="258392at2759"/>
<reference evidence="2" key="1">
    <citation type="journal article" date="2015" name="Nat. Genet.">
        <title>The genome and transcriptome of the zoonotic hookworm Ancylostoma ceylanicum identify infection-specific gene families.</title>
        <authorList>
            <person name="Schwarz E.M."/>
            <person name="Hu Y."/>
            <person name="Antoshechkin I."/>
            <person name="Miller M.M."/>
            <person name="Sternberg P.W."/>
            <person name="Aroian R.V."/>
        </authorList>
    </citation>
    <scope>NUCLEOTIDE SEQUENCE</scope>
    <source>
        <strain evidence="2">HY135</strain>
    </source>
</reference>
<dbReference type="InterPro" id="IPR029033">
    <property type="entry name" value="His_PPase_superfam"/>
</dbReference>
<dbReference type="GO" id="GO:0016791">
    <property type="term" value="F:phosphatase activity"/>
    <property type="evidence" value="ECO:0007669"/>
    <property type="project" value="UniProtKB-ARBA"/>
</dbReference>
<dbReference type="Proteomes" id="UP000024635">
    <property type="component" value="Unassembled WGS sequence"/>
</dbReference>
<protein>
    <submittedName>
        <fullName evidence="1">Uncharacterized protein</fullName>
    </submittedName>
</protein>
<evidence type="ECO:0000313" key="1">
    <source>
        <dbReference type="EMBL" id="EYB83797.1"/>
    </source>
</evidence>
<sequence length="108" mass="12323">MGIQSQVVVSGGYPAYTAATIVELWMNSTDNQPYFKLLYRTSDVNDEIYAVTHEIDECENKPYCKLDVFRNYAARTKVDEQMDKWCSTDPRKKAAASLWSFPLIGTIV</sequence>
<proteinExistence type="predicted"/>